<protein>
    <submittedName>
        <fullName evidence="5">(2Fe-2S)-binding protein</fullName>
    </submittedName>
</protein>
<dbReference type="PANTHER" id="PTHR45331:SF2">
    <property type="entry name" value="OXIDOREDUCTASE WITH IRON-SULFUR SUBUNIT"/>
    <property type="match status" value="1"/>
</dbReference>
<dbReference type="InterPro" id="IPR052914">
    <property type="entry name" value="Aldehyde_Oxdr_Iron-Sulfur"/>
</dbReference>
<dbReference type="EMBL" id="JACXYY010000003">
    <property type="protein sequence ID" value="MBD3914743.1"/>
    <property type="molecule type" value="Genomic_DNA"/>
</dbReference>
<dbReference type="InterPro" id="IPR036884">
    <property type="entry name" value="2Fe-2S-bd_dom_sf"/>
</dbReference>
<comment type="caution">
    <text evidence="5">The sequence shown here is derived from an EMBL/GenBank/DDBJ whole genome shotgun (WGS) entry which is preliminary data.</text>
</comment>
<evidence type="ECO:0000313" key="6">
    <source>
        <dbReference type="Proteomes" id="UP000649289"/>
    </source>
</evidence>
<evidence type="ECO:0000313" key="5">
    <source>
        <dbReference type="EMBL" id="MBD3914743.1"/>
    </source>
</evidence>
<keyword evidence="1" id="KW-0479">Metal-binding</keyword>
<dbReference type="RefSeq" id="WP_191199050.1">
    <property type="nucleotide sequence ID" value="NZ_BAAAPA010000004.1"/>
</dbReference>
<reference evidence="5 6" key="1">
    <citation type="submission" date="2020-09" db="EMBL/GenBank/DDBJ databases">
        <title>novel species in genus Nocardioides.</title>
        <authorList>
            <person name="Zhang G."/>
        </authorList>
    </citation>
    <scope>NUCLEOTIDE SEQUENCE [LARGE SCALE GENOMIC DNA]</scope>
    <source>
        <strain evidence="5 6">19197</strain>
    </source>
</reference>
<dbReference type="Pfam" id="PF01799">
    <property type="entry name" value="Fer2_2"/>
    <property type="match status" value="1"/>
</dbReference>
<gene>
    <name evidence="5" type="ORF">IEZ25_08970</name>
</gene>
<dbReference type="PANTHER" id="PTHR45331">
    <property type="entry name" value="OXIDOREDUCTASE, IRON-SULPHUR BINDING SUBUNIT-RELATED-RELATED"/>
    <property type="match status" value="1"/>
</dbReference>
<proteinExistence type="predicted"/>
<dbReference type="InterPro" id="IPR012675">
    <property type="entry name" value="Beta-grasp_dom_sf"/>
</dbReference>
<dbReference type="Gene3D" id="3.10.20.30">
    <property type="match status" value="1"/>
</dbReference>
<dbReference type="CDD" id="cd00207">
    <property type="entry name" value="fer2"/>
    <property type="match status" value="1"/>
</dbReference>
<name>A0ABR8MF65_9ACTN</name>
<dbReference type="InterPro" id="IPR001041">
    <property type="entry name" value="2Fe-2S_ferredoxin-type"/>
</dbReference>
<dbReference type="Gene3D" id="1.10.150.120">
    <property type="entry name" value="[2Fe-2S]-binding domain"/>
    <property type="match status" value="1"/>
</dbReference>
<evidence type="ECO:0000256" key="2">
    <source>
        <dbReference type="ARBA" id="ARBA00023002"/>
    </source>
</evidence>
<keyword evidence="6" id="KW-1185">Reference proteome</keyword>
<evidence type="ECO:0000256" key="1">
    <source>
        <dbReference type="ARBA" id="ARBA00022723"/>
    </source>
</evidence>
<dbReference type="PROSITE" id="PS00197">
    <property type="entry name" value="2FE2S_FER_1"/>
    <property type="match status" value="1"/>
</dbReference>
<dbReference type="Proteomes" id="UP000649289">
    <property type="component" value="Unassembled WGS sequence"/>
</dbReference>
<dbReference type="InterPro" id="IPR036010">
    <property type="entry name" value="2Fe-2S_ferredoxin-like_sf"/>
</dbReference>
<keyword evidence="3" id="KW-0408">Iron</keyword>
<keyword evidence="2" id="KW-0560">Oxidoreductase</keyword>
<dbReference type="InterPro" id="IPR002888">
    <property type="entry name" value="2Fe-2S-bd"/>
</dbReference>
<dbReference type="InterPro" id="IPR006058">
    <property type="entry name" value="2Fe2S_fd_BS"/>
</dbReference>
<sequence length="157" mass="16774">MSRHSLHVTVNGEAHAVEVDTRRSLLDLLREDLALTGTQKGCDQGACGACTVHVDGRRVLSCLTLAAQAEGREVTTVEGIGTADELHPVQQAFLDCDAFQCGACTAGQVMSAVALLEEDDWSTRDDVRELMSGNLCRCGAYPRIVDAVLSVRATQEA</sequence>
<feature type="domain" description="2Fe-2S ferredoxin-type" evidence="4">
    <location>
        <begin position="4"/>
        <end position="80"/>
    </location>
</feature>
<evidence type="ECO:0000259" key="4">
    <source>
        <dbReference type="PROSITE" id="PS51085"/>
    </source>
</evidence>
<dbReference type="SUPFAM" id="SSF54292">
    <property type="entry name" value="2Fe-2S ferredoxin-like"/>
    <property type="match status" value="1"/>
</dbReference>
<evidence type="ECO:0000256" key="3">
    <source>
        <dbReference type="ARBA" id="ARBA00023004"/>
    </source>
</evidence>
<accession>A0ABR8MF65</accession>
<dbReference type="Pfam" id="PF00111">
    <property type="entry name" value="Fer2"/>
    <property type="match status" value="1"/>
</dbReference>
<dbReference type="PROSITE" id="PS51085">
    <property type="entry name" value="2FE2S_FER_2"/>
    <property type="match status" value="1"/>
</dbReference>
<organism evidence="5 6">
    <name type="scientific">Nocardioides hwasunensis</name>
    <dbReference type="NCBI Taxonomy" id="397258"/>
    <lineage>
        <taxon>Bacteria</taxon>
        <taxon>Bacillati</taxon>
        <taxon>Actinomycetota</taxon>
        <taxon>Actinomycetes</taxon>
        <taxon>Propionibacteriales</taxon>
        <taxon>Nocardioidaceae</taxon>
        <taxon>Nocardioides</taxon>
    </lineage>
</organism>
<dbReference type="SUPFAM" id="SSF47741">
    <property type="entry name" value="CO dehydrogenase ISP C-domain like"/>
    <property type="match status" value="1"/>
</dbReference>